<keyword evidence="4" id="KW-0067">ATP-binding</keyword>
<feature type="region of interest" description="Disordered" evidence="6">
    <location>
        <begin position="1037"/>
        <end position="1067"/>
    </location>
</feature>
<feature type="compositionally biased region" description="Low complexity" evidence="6">
    <location>
        <begin position="1041"/>
        <end position="1059"/>
    </location>
</feature>
<dbReference type="SUPFAM" id="SSF100920">
    <property type="entry name" value="Heat shock protein 70kD (HSP70), peptide-binding domain"/>
    <property type="match status" value="1"/>
</dbReference>
<feature type="repeat" description="PPR" evidence="5">
    <location>
        <begin position="640"/>
        <end position="674"/>
    </location>
</feature>
<keyword evidence="3" id="KW-0547">Nucleotide-binding</keyword>
<dbReference type="InterPro" id="IPR029047">
    <property type="entry name" value="HSP70_peptide-bd_sf"/>
</dbReference>
<dbReference type="PANTHER" id="PTHR47447">
    <property type="entry name" value="OS03G0856100 PROTEIN"/>
    <property type="match status" value="1"/>
</dbReference>
<feature type="repeat" description="PPR" evidence="5">
    <location>
        <begin position="535"/>
        <end position="569"/>
    </location>
</feature>
<evidence type="ECO:0000256" key="2">
    <source>
        <dbReference type="ARBA" id="ARBA00022737"/>
    </source>
</evidence>
<feature type="repeat" description="PPR" evidence="5">
    <location>
        <begin position="570"/>
        <end position="604"/>
    </location>
</feature>
<evidence type="ECO:0000256" key="3">
    <source>
        <dbReference type="ARBA" id="ARBA00022741"/>
    </source>
</evidence>
<feature type="repeat" description="PPR" evidence="5">
    <location>
        <begin position="710"/>
        <end position="744"/>
    </location>
</feature>
<dbReference type="GO" id="GO:0140662">
    <property type="term" value="F:ATP-dependent protein folding chaperone"/>
    <property type="evidence" value="ECO:0007669"/>
    <property type="project" value="InterPro"/>
</dbReference>
<comment type="similarity">
    <text evidence="1">Belongs to the PPR family. P subfamily.</text>
</comment>
<feature type="compositionally biased region" description="Gly residues" evidence="6">
    <location>
        <begin position="114"/>
        <end position="124"/>
    </location>
</feature>
<feature type="repeat" description="PPR" evidence="5">
    <location>
        <begin position="605"/>
        <end position="639"/>
    </location>
</feature>
<dbReference type="Gene3D" id="1.20.1270.10">
    <property type="match status" value="1"/>
</dbReference>
<keyword evidence="2" id="KW-0677">Repeat</keyword>
<proteinExistence type="inferred from homology"/>
<accession>A0A7J7LXU6</accession>
<dbReference type="GO" id="GO:0005524">
    <property type="term" value="F:ATP binding"/>
    <property type="evidence" value="ECO:0007669"/>
    <property type="project" value="UniProtKB-KW"/>
</dbReference>
<dbReference type="Pfam" id="PF00012">
    <property type="entry name" value="HSP70"/>
    <property type="match status" value="1"/>
</dbReference>
<evidence type="ECO:0000313" key="8">
    <source>
        <dbReference type="Proteomes" id="UP000541444"/>
    </source>
</evidence>
<dbReference type="Gene3D" id="1.25.40.10">
    <property type="entry name" value="Tetratricopeptide repeat domain"/>
    <property type="match status" value="8"/>
</dbReference>
<evidence type="ECO:0000256" key="1">
    <source>
        <dbReference type="ARBA" id="ARBA00007626"/>
    </source>
</evidence>
<protein>
    <submittedName>
        <fullName evidence="7">Uncharacterized protein</fullName>
    </submittedName>
</protein>
<dbReference type="InterPro" id="IPR002885">
    <property type="entry name" value="PPR_rpt"/>
</dbReference>
<feature type="repeat" description="PPR" evidence="5">
    <location>
        <begin position="675"/>
        <end position="709"/>
    </location>
</feature>
<dbReference type="Pfam" id="PF13041">
    <property type="entry name" value="PPR_2"/>
    <property type="match status" value="6"/>
</dbReference>
<dbReference type="InterPro" id="IPR011990">
    <property type="entry name" value="TPR-like_helical_dom_sf"/>
</dbReference>
<feature type="repeat" description="PPR" evidence="5">
    <location>
        <begin position="745"/>
        <end position="779"/>
    </location>
</feature>
<dbReference type="FunFam" id="1.20.1270.10:FF:000001">
    <property type="entry name" value="Molecular chaperone DnaK"/>
    <property type="match status" value="1"/>
</dbReference>
<dbReference type="Proteomes" id="UP000541444">
    <property type="component" value="Unassembled WGS sequence"/>
</dbReference>
<comment type="caution">
    <text evidence="7">The sequence shown here is derived from an EMBL/GenBank/DDBJ whole genome shotgun (WGS) entry which is preliminary data.</text>
</comment>
<dbReference type="InterPro" id="IPR013126">
    <property type="entry name" value="Hsp_70_fam"/>
</dbReference>
<dbReference type="InterPro" id="IPR043129">
    <property type="entry name" value="ATPase_NBD"/>
</dbReference>
<dbReference type="OrthoDB" id="185373at2759"/>
<dbReference type="NCBIfam" id="TIGR00756">
    <property type="entry name" value="PPR"/>
    <property type="match status" value="13"/>
</dbReference>
<feature type="region of interest" description="Disordered" evidence="6">
    <location>
        <begin position="98"/>
        <end position="126"/>
    </location>
</feature>
<dbReference type="PANTHER" id="PTHR47447:SF22">
    <property type="entry name" value="TETRATRICOPEPTIDE-LIKE HELICAL DOMAIN SUPERFAMILY"/>
    <property type="match status" value="1"/>
</dbReference>
<feature type="repeat" description="PPR" evidence="5">
    <location>
        <begin position="328"/>
        <end position="362"/>
    </location>
</feature>
<gene>
    <name evidence="7" type="ORF">GIB67_003256</name>
</gene>
<name>A0A7J7LXU6_9MAGN</name>
<feature type="repeat" description="PPR" evidence="5">
    <location>
        <begin position="500"/>
        <end position="534"/>
    </location>
</feature>
<feature type="repeat" description="PPR" evidence="5">
    <location>
        <begin position="465"/>
        <end position="499"/>
    </location>
</feature>
<feature type="repeat" description="PPR" evidence="5">
    <location>
        <begin position="258"/>
        <end position="292"/>
    </location>
</feature>
<evidence type="ECO:0000256" key="4">
    <source>
        <dbReference type="ARBA" id="ARBA00022840"/>
    </source>
</evidence>
<sequence>MYIRFAKSTQSLLRNYDDFENRPSTEKISHEREQEKLNKIHDMLRNELDCIEKQNKMMAFITGLSEILQETKARLKNSRSIKSFRGLAEDEISLDKTFISGPNGKESDVCSSSGSGGGGGGDLGNGRLREENEWEKLLKPFDLEELRKSLNRITPHQLCQVLELPLDVPTSLELFNRTGRQVGYSHSFDVYYGIIDKLGSAREFKVIDGLIRQMREEGIVFREELFIMIMKWYEKASLPGQAHRLLDAMKDVFGCEPSFRSYNVVLDVLVAGNCPKIALNVFYEMLNRGISPNVFSFSVVMKALCSMNEVDSACGLLRKMAKHGCVPNSIVYQTLIHALSKNNRGNDAYQLLEEMLLMGCVPDIDTFNDVMLSLCKLEQIHEAAKLADRIIHLGCTPNAVTYRVLMHGLCRKGQVDEARALLNKVPSPTVVLFNTLINGYVKIGRFDEAKDVLYKIMLPMGCDPDICTYNILMHGLCKLRYLGSAREMLNEMAIKGCNPNMITYTTLIDGYCKEGRLEEAHDVLEEISTRALSLNTLGYNCLICAFCKDGKIEKAIEMFGKMSKEGCKPDIFTFNSLIYGLCKAGQMEEALRVYQDMFLEGIIANEVTYNTLIHASLRKGLLQEALKLMNEMIFRGCPLDVITYNGLIKELCKEGAIEKAEGLFSEMTGKGVIPNNISCNILVNGLCRTGRVQDASKFIRRMTNLGLTPDIVTYNSLINGLCKTGHIREAINILDNLQIEGIFPDTITYNTLIGWHCKEGLLEDANWLLCKGVGNGVLPNARTWNILTNHVNEIFGKSPSKGVNPDEAVAMGAAIQGGILRGDVKELLLLDVTPLSLGIETLGGIFTRLINRNTTIPTKKSQVFSTAADNQTQVGVRVLQGEREMAADNKLLGNFELMGIPPAPRGMPQIEVTFDIDANGIVTVSARDKATAKEQQITIKSSGGLSDDEINKMVREAELHAQKDQERKSLIDIKNTADTTIYSIEKSLGEYRDKIPAEVATEIESAISDLRKSTSGEDVDEIKAKLDAANKAVSKIGQHMSGGSAASEGGSEGGEQATEAEYKEAKK</sequence>
<dbReference type="SUPFAM" id="SSF53067">
    <property type="entry name" value="Actin-like ATPase domain"/>
    <property type="match status" value="1"/>
</dbReference>
<reference evidence="7 8" key="1">
    <citation type="journal article" date="2020" name="IScience">
        <title>Genome Sequencing of the Endangered Kingdonia uniflora (Circaeasteraceae, Ranunculales) Reveals Potential Mechanisms of Evolutionary Specialization.</title>
        <authorList>
            <person name="Sun Y."/>
            <person name="Deng T."/>
            <person name="Zhang A."/>
            <person name="Moore M.J."/>
            <person name="Landis J.B."/>
            <person name="Lin N."/>
            <person name="Zhang H."/>
            <person name="Zhang X."/>
            <person name="Huang J."/>
            <person name="Zhang X."/>
            <person name="Sun H."/>
            <person name="Wang H."/>
        </authorList>
    </citation>
    <scope>NUCLEOTIDE SEQUENCE [LARGE SCALE GENOMIC DNA]</scope>
    <source>
        <strain evidence="7">TB1705</strain>
        <tissue evidence="7">Leaf</tissue>
    </source>
</reference>
<dbReference type="Gene3D" id="2.60.34.10">
    <property type="entry name" value="Substrate Binding Domain Of DNAk, Chain A, domain 1"/>
    <property type="match status" value="1"/>
</dbReference>
<dbReference type="Pfam" id="PF12854">
    <property type="entry name" value="PPR_1"/>
    <property type="match status" value="3"/>
</dbReference>
<dbReference type="FunFam" id="2.60.34.10:FF:000014">
    <property type="entry name" value="Chaperone protein DnaK HSP70"/>
    <property type="match status" value="1"/>
</dbReference>
<dbReference type="SUPFAM" id="SSF48452">
    <property type="entry name" value="TPR-like"/>
    <property type="match status" value="2"/>
</dbReference>
<dbReference type="PROSITE" id="PS51375">
    <property type="entry name" value="PPR"/>
    <property type="match status" value="15"/>
</dbReference>
<feature type="repeat" description="PPR" evidence="5">
    <location>
        <begin position="363"/>
        <end position="397"/>
    </location>
</feature>
<feature type="repeat" description="PPR" evidence="5">
    <location>
        <begin position="293"/>
        <end position="327"/>
    </location>
</feature>
<feature type="repeat" description="PPR" evidence="5">
    <location>
        <begin position="398"/>
        <end position="428"/>
    </location>
</feature>
<organism evidence="7 8">
    <name type="scientific">Kingdonia uniflora</name>
    <dbReference type="NCBI Taxonomy" id="39325"/>
    <lineage>
        <taxon>Eukaryota</taxon>
        <taxon>Viridiplantae</taxon>
        <taxon>Streptophyta</taxon>
        <taxon>Embryophyta</taxon>
        <taxon>Tracheophyta</taxon>
        <taxon>Spermatophyta</taxon>
        <taxon>Magnoliopsida</taxon>
        <taxon>Ranunculales</taxon>
        <taxon>Circaeasteraceae</taxon>
        <taxon>Kingdonia</taxon>
    </lineage>
</organism>
<evidence type="ECO:0000256" key="5">
    <source>
        <dbReference type="PROSITE-ProRule" id="PRU00708"/>
    </source>
</evidence>
<evidence type="ECO:0000313" key="7">
    <source>
        <dbReference type="EMBL" id="KAF6147358.1"/>
    </source>
</evidence>
<feature type="repeat" description="PPR" evidence="5">
    <location>
        <begin position="429"/>
        <end position="464"/>
    </location>
</feature>
<dbReference type="AlphaFoldDB" id="A0A7J7LXU6"/>
<evidence type="ECO:0000256" key="6">
    <source>
        <dbReference type="SAM" id="MobiDB-lite"/>
    </source>
</evidence>
<dbReference type="EMBL" id="JACGCM010001912">
    <property type="protein sequence ID" value="KAF6147358.1"/>
    <property type="molecule type" value="Genomic_DNA"/>
</dbReference>
<dbReference type="InterPro" id="IPR029048">
    <property type="entry name" value="HSP70_C_sf"/>
</dbReference>
<keyword evidence="8" id="KW-1185">Reference proteome</keyword>